<organism evidence="9 10">
    <name type="scientific">Corynebacterium occultum</name>
    <dbReference type="NCBI Taxonomy" id="2675219"/>
    <lineage>
        <taxon>Bacteria</taxon>
        <taxon>Bacillati</taxon>
        <taxon>Actinomycetota</taxon>
        <taxon>Actinomycetes</taxon>
        <taxon>Mycobacteriales</taxon>
        <taxon>Corynebacteriaceae</taxon>
        <taxon>Corynebacterium</taxon>
    </lineage>
</organism>
<evidence type="ECO:0000256" key="2">
    <source>
        <dbReference type="ARBA" id="ARBA00010735"/>
    </source>
</evidence>
<dbReference type="InterPro" id="IPR011606">
    <property type="entry name" value="Brnchd-chn_aa_trnsp_permease"/>
</dbReference>
<feature type="transmembrane region" description="Helical" evidence="8">
    <location>
        <begin position="21"/>
        <end position="46"/>
    </location>
</feature>
<comment type="similarity">
    <text evidence="2">Belongs to the AzlC family.</text>
</comment>
<evidence type="ECO:0000256" key="5">
    <source>
        <dbReference type="ARBA" id="ARBA00022692"/>
    </source>
</evidence>
<evidence type="ECO:0000256" key="8">
    <source>
        <dbReference type="SAM" id="Phobius"/>
    </source>
</evidence>
<dbReference type="GO" id="GO:0005886">
    <property type="term" value="C:plasma membrane"/>
    <property type="evidence" value="ECO:0007669"/>
    <property type="project" value="UniProtKB-SubCell"/>
</dbReference>
<dbReference type="PANTHER" id="PTHR34979:SF1">
    <property type="entry name" value="INNER MEMBRANE PROTEIN YGAZ"/>
    <property type="match status" value="1"/>
</dbReference>
<dbReference type="KEGG" id="cok:COCCU_14025"/>
<dbReference type="RefSeq" id="WP_156232400.1">
    <property type="nucleotide sequence ID" value="NZ_CP046455.1"/>
</dbReference>
<dbReference type="Proteomes" id="UP000424462">
    <property type="component" value="Chromosome"/>
</dbReference>
<dbReference type="AlphaFoldDB" id="A0A6B8WBK9"/>
<keyword evidence="7 8" id="KW-0472">Membrane</keyword>
<reference evidence="9 10" key="1">
    <citation type="submission" date="2019-11" db="EMBL/GenBank/DDBJ databases">
        <title>Complete genome sequence of Corynebacterium kalinowskii 1959, a novel Corynebacterium species isolated from soil of a small paddock in Vilsendorf, Germany.</title>
        <authorList>
            <person name="Schaffert L."/>
            <person name="Ruwe M."/>
            <person name="Milse J."/>
            <person name="Hanuschka K."/>
            <person name="Ortseifen V."/>
            <person name="Droste J."/>
            <person name="Brandt D."/>
            <person name="Schlueter L."/>
            <person name="Kutter Y."/>
            <person name="Vinke S."/>
            <person name="Viehoefer P."/>
            <person name="Jacob L."/>
            <person name="Luebke N.-C."/>
            <person name="Schulte-Berndt E."/>
            <person name="Hain C."/>
            <person name="Linder M."/>
            <person name="Schmidt P."/>
            <person name="Wollenschlaeger L."/>
            <person name="Luttermann T."/>
            <person name="Thieme E."/>
            <person name="Hassa J."/>
            <person name="Haak M."/>
            <person name="Wittchen M."/>
            <person name="Mentz A."/>
            <person name="Persicke M."/>
            <person name="Busche T."/>
            <person name="Ruckert C."/>
        </authorList>
    </citation>
    <scope>NUCLEOTIDE SEQUENCE [LARGE SCALE GENOMIC DNA]</scope>
    <source>
        <strain evidence="9 10">2039</strain>
    </source>
</reference>
<comment type="subcellular location">
    <subcellularLocation>
        <location evidence="1">Cell membrane</location>
        <topology evidence="1">Multi-pass membrane protein</topology>
    </subcellularLocation>
</comment>
<evidence type="ECO:0000313" key="10">
    <source>
        <dbReference type="Proteomes" id="UP000424462"/>
    </source>
</evidence>
<dbReference type="EMBL" id="CP046455">
    <property type="protein sequence ID" value="QGU08695.1"/>
    <property type="molecule type" value="Genomic_DNA"/>
</dbReference>
<gene>
    <name evidence="9" type="primary">ygaZ</name>
    <name evidence="9" type="ORF">COCCU_14025</name>
</gene>
<dbReference type="Pfam" id="PF03591">
    <property type="entry name" value="AzlC"/>
    <property type="match status" value="1"/>
</dbReference>
<keyword evidence="5 8" id="KW-0812">Transmembrane</keyword>
<keyword evidence="10" id="KW-1185">Reference proteome</keyword>
<keyword evidence="4" id="KW-1003">Cell membrane</keyword>
<evidence type="ECO:0000256" key="7">
    <source>
        <dbReference type="ARBA" id="ARBA00023136"/>
    </source>
</evidence>
<sequence>MANVSRETLGEIKGGIKETWAVGLGLIPLGLAFGLLVTQSGFAWWWAPIFSFIIYAGSMEFLTLNLVIAGVGPLTAAITGFMVNFRHVFYGLTFPRKEIHSPVGKLYSTYALTDESYAIVSARPPGKISGARVLTIQIFCQSLWVIPGILGALAGELIPPGLQGMEFALTALFVVLTWESFQNNRDFSLPLLAMLLTLIAGFIAPTQMLVIALIAYFLILVARYRFPNLDRAMELRRPVEKGRR</sequence>
<keyword evidence="3" id="KW-0813">Transport</keyword>
<accession>A0A6B8WBK9</accession>
<proteinExistence type="inferred from homology"/>
<dbReference type="PANTHER" id="PTHR34979">
    <property type="entry name" value="INNER MEMBRANE PROTEIN YGAZ"/>
    <property type="match status" value="1"/>
</dbReference>
<feature type="transmembrane region" description="Helical" evidence="8">
    <location>
        <begin position="133"/>
        <end position="154"/>
    </location>
</feature>
<evidence type="ECO:0000256" key="1">
    <source>
        <dbReference type="ARBA" id="ARBA00004651"/>
    </source>
</evidence>
<dbReference type="GO" id="GO:1903785">
    <property type="term" value="P:L-valine transmembrane transport"/>
    <property type="evidence" value="ECO:0007669"/>
    <property type="project" value="TreeGrafter"/>
</dbReference>
<feature type="transmembrane region" description="Helical" evidence="8">
    <location>
        <begin position="209"/>
        <end position="226"/>
    </location>
</feature>
<protein>
    <submittedName>
        <fullName evidence="9">Inner membrane protein YgaZ</fullName>
    </submittedName>
</protein>
<evidence type="ECO:0000256" key="4">
    <source>
        <dbReference type="ARBA" id="ARBA00022475"/>
    </source>
</evidence>
<feature type="transmembrane region" description="Helical" evidence="8">
    <location>
        <begin position="66"/>
        <end position="89"/>
    </location>
</feature>
<evidence type="ECO:0000256" key="3">
    <source>
        <dbReference type="ARBA" id="ARBA00022448"/>
    </source>
</evidence>
<evidence type="ECO:0000313" key="9">
    <source>
        <dbReference type="EMBL" id="QGU08695.1"/>
    </source>
</evidence>
<name>A0A6B8WBK9_9CORY</name>
<evidence type="ECO:0000256" key="6">
    <source>
        <dbReference type="ARBA" id="ARBA00022989"/>
    </source>
</evidence>
<keyword evidence="6 8" id="KW-1133">Transmembrane helix</keyword>